<geneLocation type="plasmid" evidence="2">
    <name>pichiau1 dna</name>
</geneLocation>
<keyword evidence="1" id="KW-0614">Plasmid</keyword>
<organism evidence="1 2">
    <name type="scientific">Fluviibacter phosphoraccumulans</name>
    <dbReference type="NCBI Taxonomy" id="1751046"/>
    <lineage>
        <taxon>Bacteria</taxon>
        <taxon>Pseudomonadati</taxon>
        <taxon>Pseudomonadota</taxon>
        <taxon>Betaproteobacteria</taxon>
        <taxon>Rhodocyclales</taxon>
        <taxon>Fluviibacteraceae</taxon>
        <taxon>Fluviibacter</taxon>
    </lineage>
</organism>
<reference evidence="2" key="1">
    <citation type="submission" date="2020-01" db="EMBL/GenBank/DDBJ databases">
        <title>Phosphoaccumulans saitamaens gen. nov., sp. nov., a polyphosphate accumulating bacterium isolated from surface river water.</title>
        <authorList>
            <person name="Watanabe K."/>
            <person name="Suda W."/>
        </authorList>
    </citation>
    <scope>NUCLEOTIDE SEQUENCE [LARGE SCALE GENOMIC DNA]</scope>
    <source>
        <strain evidence="2">ICHIAU1</strain>
        <plasmid evidence="2">pichiau1 dna</plasmid>
    </source>
</reference>
<evidence type="ECO:0000313" key="1">
    <source>
        <dbReference type="EMBL" id="BBU70078.1"/>
    </source>
</evidence>
<dbReference type="EMBL" id="AP022346">
    <property type="protein sequence ID" value="BBU70078.1"/>
    <property type="molecule type" value="Genomic_DNA"/>
</dbReference>
<dbReference type="Proteomes" id="UP000463961">
    <property type="component" value="Plasmid pICHIAU1"/>
</dbReference>
<keyword evidence="2" id="KW-1185">Reference proteome</keyword>
<sequence>MIGATLLTSEGQRQGYEIYFKASRSGQRGGLIKLFVQSAHVRDASHKSSQPKKKIGLFVILHNIQTNQPIREPK</sequence>
<evidence type="ECO:0000313" key="2">
    <source>
        <dbReference type="Proteomes" id="UP000463961"/>
    </source>
</evidence>
<proteinExistence type="predicted"/>
<gene>
    <name evidence="1" type="ORF">ICHIAU1_P150</name>
</gene>
<dbReference type="AlphaFoldDB" id="A0A7R6RC54"/>
<protein>
    <submittedName>
        <fullName evidence="1">Uncharacterized protein</fullName>
    </submittedName>
</protein>
<accession>A0A7R6RC54</accession>
<name>A0A7R6RC54_9RHOO</name>